<proteinExistence type="predicted"/>
<dbReference type="Pfam" id="PF12796">
    <property type="entry name" value="Ank_2"/>
    <property type="match status" value="2"/>
</dbReference>
<dbReference type="PROSITE" id="PS50088">
    <property type="entry name" value="ANK_REPEAT"/>
    <property type="match status" value="6"/>
</dbReference>
<evidence type="ECO:0000313" key="4">
    <source>
        <dbReference type="EMBL" id="MFD0683462.1"/>
    </source>
</evidence>
<dbReference type="PRINTS" id="PR01415">
    <property type="entry name" value="ANKYRIN"/>
</dbReference>
<name>A0ABW2XAI1_9ACTN</name>
<evidence type="ECO:0000313" key="5">
    <source>
        <dbReference type="Proteomes" id="UP001597063"/>
    </source>
</evidence>
<dbReference type="InterPro" id="IPR002110">
    <property type="entry name" value="Ankyrin_rpt"/>
</dbReference>
<dbReference type="InterPro" id="IPR051573">
    <property type="entry name" value="Ankyrin-SOCS_box_domain"/>
</dbReference>
<dbReference type="EMBL" id="JBHTGP010000003">
    <property type="protein sequence ID" value="MFD0683462.1"/>
    <property type="molecule type" value="Genomic_DNA"/>
</dbReference>
<feature type="repeat" description="ANK" evidence="3">
    <location>
        <begin position="89"/>
        <end position="121"/>
    </location>
</feature>
<protein>
    <submittedName>
        <fullName evidence="4">Ankyrin repeat domain-containing protein</fullName>
    </submittedName>
</protein>
<comment type="caution">
    <text evidence="4">The sequence shown here is derived from an EMBL/GenBank/DDBJ whole genome shotgun (WGS) entry which is preliminary data.</text>
</comment>
<feature type="repeat" description="ANK" evidence="3">
    <location>
        <begin position="235"/>
        <end position="267"/>
    </location>
</feature>
<keyword evidence="2 3" id="KW-0040">ANK repeat</keyword>
<dbReference type="SMART" id="SM00248">
    <property type="entry name" value="ANK"/>
    <property type="match status" value="7"/>
</dbReference>
<evidence type="ECO:0000256" key="1">
    <source>
        <dbReference type="ARBA" id="ARBA00022737"/>
    </source>
</evidence>
<dbReference type="Pfam" id="PF00023">
    <property type="entry name" value="Ank"/>
    <property type="match status" value="1"/>
</dbReference>
<dbReference type="Proteomes" id="UP001597063">
    <property type="component" value="Unassembled WGS sequence"/>
</dbReference>
<dbReference type="PROSITE" id="PS50297">
    <property type="entry name" value="ANK_REP_REGION"/>
    <property type="match status" value="6"/>
</dbReference>
<sequence length="364" mass="38468">MNAGPARHHGEAPPDDVDIAVLDERLVAAAWRGDAREAVKLVNIGADPSARDAGSGLTVLMIAAGQGNSGLTGALLAAGADVHTGDARAGATALHKAVQGGSLDVVRMLVEAGAFIDAVAPTTGHTPLMDALWFKVPAIVRYLLQRGANVRTYTHYGFSLQQHFDYEVSVNRLGGERLREAEKWLEKRRRHDAEHVRQQRLMAAVVAADPSGVRRVLETGADVDARAPMLGGFNDGHTPLLVACRDGHTEIVRDLLDAGADVNAVEPTFGAVPLHKAVYNGHVDITELLVAVQGADLDYQGATNGYTALHDALWHGHTDCARVLAGAGARLDLRGHDGKTPADVAADTFGADHEILALLTPRNG</sequence>
<dbReference type="PANTHER" id="PTHR24136">
    <property type="entry name" value="SOWAH (DROSOPHILA) HOMOLOG"/>
    <property type="match status" value="1"/>
</dbReference>
<evidence type="ECO:0000256" key="2">
    <source>
        <dbReference type="ARBA" id="ARBA00023043"/>
    </source>
</evidence>
<feature type="repeat" description="ANK" evidence="3">
    <location>
        <begin position="123"/>
        <end position="155"/>
    </location>
</feature>
<dbReference type="RefSeq" id="WP_207399888.1">
    <property type="nucleotide sequence ID" value="NZ_CAACUY010000063.1"/>
</dbReference>
<evidence type="ECO:0000256" key="3">
    <source>
        <dbReference type="PROSITE-ProRule" id="PRU00023"/>
    </source>
</evidence>
<dbReference type="SUPFAM" id="SSF48403">
    <property type="entry name" value="Ankyrin repeat"/>
    <property type="match status" value="2"/>
</dbReference>
<keyword evidence="1" id="KW-0677">Repeat</keyword>
<accession>A0ABW2XAI1</accession>
<reference evidence="5" key="1">
    <citation type="journal article" date="2019" name="Int. J. Syst. Evol. Microbiol.">
        <title>The Global Catalogue of Microorganisms (GCM) 10K type strain sequencing project: providing services to taxonomists for standard genome sequencing and annotation.</title>
        <authorList>
            <consortium name="The Broad Institute Genomics Platform"/>
            <consortium name="The Broad Institute Genome Sequencing Center for Infectious Disease"/>
            <person name="Wu L."/>
            <person name="Ma J."/>
        </authorList>
    </citation>
    <scope>NUCLEOTIDE SEQUENCE [LARGE SCALE GENOMIC DNA]</scope>
    <source>
        <strain evidence="5">JCM 9371</strain>
    </source>
</reference>
<organism evidence="4 5">
    <name type="scientific">Actinomadura fibrosa</name>
    <dbReference type="NCBI Taxonomy" id="111802"/>
    <lineage>
        <taxon>Bacteria</taxon>
        <taxon>Bacillati</taxon>
        <taxon>Actinomycetota</taxon>
        <taxon>Actinomycetes</taxon>
        <taxon>Streptosporangiales</taxon>
        <taxon>Thermomonosporaceae</taxon>
        <taxon>Actinomadura</taxon>
    </lineage>
</organism>
<keyword evidence="5" id="KW-1185">Reference proteome</keyword>
<dbReference type="PANTHER" id="PTHR24136:SF15">
    <property type="entry name" value="ANK_REP_REGION DOMAIN-CONTAINING PROTEIN"/>
    <property type="match status" value="1"/>
</dbReference>
<feature type="repeat" description="ANK" evidence="3">
    <location>
        <begin position="304"/>
        <end position="336"/>
    </location>
</feature>
<dbReference type="InterPro" id="IPR036770">
    <property type="entry name" value="Ankyrin_rpt-contain_sf"/>
</dbReference>
<feature type="repeat" description="ANK" evidence="3">
    <location>
        <begin position="55"/>
        <end position="87"/>
    </location>
</feature>
<dbReference type="Gene3D" id="1.25.40.20">
    <property type="entry name" value="Ankyrin repeat-containing domain"/>
    <property type="match status" value="2"/>
</dbReference>
<gene>
    <name evidence="4" type="ORF">ACFQZM_03040</name>
</gene>
<feature type="repeat" description="ANK" evidence="3">
    <location>
        <begin position="269"/>
        <end position="302"/>
    </location>
</feature>